<organism evidence="1 2">
    <name type="scientific">Xylaria curta</name>
    <dbReference type="NCBI Taxonomy" id="42375"/>
    <lineage>
        <taxon>Eukaryota</taxon>
        <taxon>Fungi</taxon>
        <taxon>Dikarya</taxon>
        <taxon>Ascomycota</taxon>
        <taxon>Pezizomycotina</taxon>
        <taxon>Sordariomycetes</taxon>
        <taxon>Xylariomycetidae</taxon>
        <taxon>Xylariales</taxon>
        <taxon>Xylariaceae</taxon>
        <taxon>Xylaria</taxon>
    </lineage>
</organism>
<sequence>MDNKILSPSFGSNVLVRFEDLWAIGMLARILAILSIVYVVLHIAYNLWLHPLSKFPGPLLGRSTLLWRFYNVLGGRWHRRIDELHKKYGAVVRVSPNELSFASIESWKDIYGHPTSGRKTCIKSEFYEVFGGGFNSSCIGSERNPKEHGRMRKALSNAFSTKSLLEQETVVNENVDAFIQRLGADGGPETKGLNMTIWFEMIAFDILGEMSFGESFGSVAQGHPHFWSQMFTEHLFAITIVDMLRRYRLFMTLGKLLLPLTMSLREKHTQLSRDKVARRLQTTNSRADFMSLLIGKVRAGEMEMEELTAHASTLTVAGGETVATFLASATYYLLNTPDALARLQTEIRTAFESYSEINATRAQQLPYLQAVVAEGLRMHPPGSRGFPRVSPGTQISGYYVPAGVEVYTSGWTMTHDERYFHDPFTFKPERWIDPKCGDIKEASQPFSLGPRGCIGKNFAYLELNLILAKMLWAYDMELVNKDLDWEARSHEHVMWSKPDMFVTFHPVQRSV</sequence>
<protein>
    <submittedName>
        <fullName evidence="1">Uncharacterized protein</fullName>
    </submittedName>
</protein>
<name>A0ACC1PSR6_9PEZI</name>
<comment type="caution">
    <text evidence="1">The sequence shown here is derived from an EMBL/GenBank/DDBJ whole genome shotgun (WGS) entry which is preliminary data.</text>
</comment>
<accession>A0ACC1PSR6</accession>
<evidence type="ECO:0000313" key="1">
    <source>
        <dbReference type="EMBL" id="KAJ2998225.1"/>
    </source>
</evidence>
<gene>
    <name evidence="1" type="ORF">NUW58_g390</name>
</gene>
<keyword evidence="2" id="KW-1185">Reference proteome</keyword>
<dbReference type="EMBL" id="JAPDGR010000032">
    <property type="protein sequence ID" value="KAJ2998225.1"/>
    <property type="molecule type" value="Genomic_DNA"/>
</dbReference>
<proteinExistence type="predicted"/>
<reference evidence="1" key="1">
    <citation type="submission" date="2022-10" db="EMBL/GenBank/DDBJ databases">
        <title>Genome Sequence of Xylaria curta.</title>
        <authorList>
            <person name="Buettner E."/>
        </authorList>
    </citation>
    <scope>NUCLEOTIDE SEQUENCE</scope>
    <source>
        <strain evidence="1">Babe10</strain>
    </source>
</reference>
<dbReference type="Proteomes" id="UP001143856">
    <property type="component" value="Unassembled WGS sequence"/>
</dbReference>
<evidence type="ECO:0000313" key="2">
    <source>
        <dbReference type="Proteomes" id="UP001143856"/>
    </source>
</evidence>